<comment type="caution">
    <text evidence="2">The sequence shown here is derived from an EMBL/GenBank/DDBJ whole genome shotgun (WGS) entry which is preliminary data.</text>
</comment>
<evidence type="ECO:0000313" key="3">
    <source>
        <dbReference type="Proteomes" id="UP000306602"/>
    </source>
</evidence>
<organism evidence="2 3">
    <name type="scientific">Aliishimia ponticola</name>
    <dbReference type="NCBI Taxonomy" id="2499833"/>
    <lineage>
        <taxon>Bacteria</taxon>
        <taxon>Pseudomonadati</taxon>
        <taxon>Pseudomonadota</taxon>
        <taxon>Alphaproteobacteria</taxon>
        <taxon>Rhodobacterales</taxon>
        <taxon>Paracoccaceae</taxon>
        <taxon>Aliishimia</taxon>
    </lineage>
</organism>
<reference evidence="2 3" key="1">
    <citation type="submission" date="2019-04" db="EMBL/GenBank/DDBJ databases">
        <title>Shimia ponticola sp. nov., isolated from seawater.</title>
        <authorList>
            <person name="Kim Y.-O."/>
            <person name="Yoon J.-H."/>
        </authorList>
    </citation>
    <scope>NUCLEOTIDE SEQUENCE [LARGE SCALE GENOMIC DNA]</scope>
    <source>
        <strain evidence="2 3">MYP11</strain>
    </source>
</reference>
<dbReference type="AlphaFoldDB" id="A0A4S4NQA8"/>
<evidence type="ECO:0000256" key="1">
    <source>
        <dbReference type="SAM" id="SignalP"/>
    </source>
</evidence>
<dbReference type="RefSeq" id="WP_136461263.1">
    <property type="nucleotide sequence ID" value="NZ_SRKY01000001.1"/>
</dbReference>
<accession>A0A4S4NQA8</accession>
<gene>
    <name evidence="2" type="ORF">E4Z66_02015</name>
</gene>
<dbReference type="EMBL" id="SRKY01000001">
    <property type="protein sequence ID" value="THH38370.1"/>
    <property type="molecule type" value="Genomic_DNA"/>
</dbReference>
<feature type="signal peptide" evidence="1">
    <location>
        <begin position="1"/>
        <end position="23"/>
    </location>
</feature>
<keyword evidence="1" id="KW-0732">Signal</keyword>
<protein>
    <submittedName>
        <fullName evidence="2">Uncharacterized protein</fullName>
    </submittedName>
</protein>
<keyword evidence="3" id="KW-1185">Reference proteome</keyword>
<feature type="chain" id="PRO_5020244059" evidence="1">
    <location>
        <begin position="24"/>
        <end position="71"/>
    </location>
</feature>
<sequence length="71" mass="7532">MFKKLTAMLLMAALVAAPTTSFAQQGKRHADRNGRQVVVVHKTHKPSKPSVDPVVVAVGAAVLAGLLAHRH</sequence>
<name>A0A4S4NQA8_9RHOB</name>
<proteinExistence type="predicted"/>
<evidence type="ECO:0000313" key="2">
    <source>
        <dbReference type="EMBL" id="THH38370.1"/>
    </source>
</evidence>
<dbReference type="Proteomes" id="UP000306602">
    <property type="component" value="Unassembled WGS sequence"/>
</dbReference>